<evidence type="ECO:0000256" key="1">
    <source>
        <dbReference type="ARBA" id="ARBA00009342"/>
    </source>
</evidence>
<gene>
    <name evidence="5" type="ORF">PFISCL1PPCAC_12366</name>
</gene>
<dbReference type="AlphaFoldDB" id="A0AAV5VTI3"/>
<evidence type="ECO:0000313" key="5">
    <source>
        <dbReference type="EMBL" id="GMT21069.1"/>
    </source>
</evidence>
<evidence type="ECO:0000256" key="2">
    <source>
        <dbReference type="ARBA" id="ARBA00022679"/>
    </source>
</evidence>
<accession>A0AAV5VTI3</accession>
<comment type="similarity">
    <text evidence="1">Belongs to the acetyltransferase family. GNAT subfamily.</text>
</comment>
<reference evidence="5" key="1">
    <citation type="submission" date="2023-10" db="EMBL/GenBank/DDBJ databases">
        <title>Genome assembly of Pristionchus species.</title>
        <authorList>
            <person name="Yoshida K."/>
            <person name="Sommer R.J."/>
        </authorList>
    </citation>
    <scope>NUCLEOTIDE SEQUENCE</scope>
    <source>
        <strain evidence="5">RS5133</strain>
    </source>
</reference>
<dbReference type="InterPro" id="IPR000182">
    <property type="entry name" value="GNAT_dom"/>
</dbReference>
<keyword evidence="3" id="KW-0012">Acyltransferase</keyword>
<dbReference type="EMBL" id="BTSY01000003">
    <property type="protein sequence ID" value="GMT21069.1"/>
    <property type="molecule type" value="Genomic_DNA"/>
</dbReference>
<dbReference type="PANTHER" id="PTHR13256:SF16">
    <property type="entry name" value="ALPHA_BETA-TUBULIN-N-ACETYLTRANSFERASE 9"/>
    <property type="match status" value="1"/>
</dbReference>
<comment type="caution">
    <text evidence="5">The sequence shown here is derived from an EMBL/GenBank/DDBJ whole genome shotgun (WGS) entry which is preliminary data.</text>
</comment>
<feature type="domain" description="N-acetyltransferase" evidence="4">
    <location>
        <begin position="14"/>
        <end position="135"/>
    </location>
</feature>
<evidence type="ECO:0000259" key="4">
    <source>
        <dbReference type="Pfam" id="PF13302"/>
    </source>
</evidence>
<sequence>MKLNELTRLIGTKVVLVPYEAHHVPKYHQWMTDPKLLEYGNFFDYVATASESLSIEEEYDMQKTWRDDDDKLTFIVLDKEIYYGSNKCEISSMVGDVNLFISEGRAEVEIMIAESSARGKGCGTEKICILIEIIF</sequence>
<dbReference type="InterPro" id="IPR016181">
    <property type="entry name" value="Acyl_CoA_acyltransferase"/>
</dbReference>
<dbReference type="Proteomes" id="UP001432322">
    <property type="component" value="Unassembled WGS sequence"/>
</dbReference>
<dbReference type="Gene3D" id="3.40.630.30">
    <property type="match status" value="1"/>
</dbReference>
<keyword evidence="2" id="KW-0808">Transferase</keyword>
<name>A0AAV5VTI3_9BILA</name>
<evidence type="ECO:0000313" key="6">
    <source>
        <dbReference type="Proteomes" id="UP001432322"/>
    </source>
</evidence>
<organism evidence="5 6">
    <name type="scientific">Pristionchus fissidentatus</name>
    <dbReference type="NCBI Taxonomy" id="1538716"/>
    <lineage>
        <taxon>Eukaryota</taxon>
        <taxon>Metazoa</taxon>
        <taxon>Ecdysozoa</taxon>
        <taxon>Nematoda</taxon>
        <taxon>Chromadorea</taxon>
        <taxon>Rhabditida</taxon>
        <taxon>Rhabditina</taxon>
        <taxon>Diplogasteromorpha</taxon>
        <taxon>Diplogasteroidea</taxon>
        <taxon>Neodiplogasteridae</taxon>
        <taxon>Pristionchus</taxon>
    </lineage>
</organism>
<dbReference type="GO" id="GO:0008080">
    <property type="term" value="F:N-acetyltransferase activity"/>
    <property type="evidence" value="ECO:0007669"/>
    <property type="project" value="InterPro"/>
</dbReference>
<dbReference type="InterPro" id="IPR039135">
    <property type="entry name" value="NAT9-like"/>
</dbReference>
<protein>
    <recommendedName>
        <fullName evidence="4">N-acetyltransferase domain-containing protein</fullName>
    </recommendedName>
</protein>
<dbReference type="PANTHER" id="PTHR13256">
    <property type="entry name" value="N-ACETYLTRANSFERASE 9"/>
    <property type="match status" value="1"/>
</dbReference>
<keyword evidence="6" id="KW-1185">Reference proteome</keyword>
<dbReference type="Pfam" id="PF13302">
    <property type="entry name" value="Acetyltransf_3"/>
    <property type="match status" value="1"/>
</dbReference>
<evidence type="ECO:0000256" key="3">
    <source>
        <dbReference type="ARBA" id="ARBA00023315"/>
    </source>
</evidence>
<proteinExistence type="inferred from homology"/>
<dbReference type="SUPFAM" id="SSF55729">
    <property type="entry name" value="Acyl-CoA N-acyltransferases (Nat)"/>
    <property type="match status" value="1"/>
</dbReference>